<dbReference type="EMBL" id="LR798295">
    <property type="protein sequence ID" value="CAB5221850.1"/>
    <property type="molecule type" value="Genomic_DNA"/>
</dbReference>
<proteinExistence type="predicted"/>
<dbReference type="InterPro" id="IPR055670">
    <property type="entry name" value="DUF7246"/>
</dbReference>
<accession>A0A6J7WVU4</accession>
<evidence type="ECO:0000259" key="1">
    <source>
        <dbReference type="Pfam" id="PF23904"/>
    </source>
</evidence>
<name>A0A6J7WVU4_9CAUD</name>
<dbReference type="Pfam" id="PF23904">
    <property type="entry name" value="DUF7246"/>
    <property type="match status" value="1"/>
</dbReference>
<organism evidence="2">
    <name type="scientific">uncultured Caudovirales phage</name>
    <dbReference type="NCBI Taxonomy" id="2100421"/>
    <lineage>
        <taxon>Viruses</taxon>
        <taxon>Duplodnaviria</taxon>
        <taxon>Heunggongvirae</taxon>
        <taxon>Uroviricota</taxon>
        <taxon>Caudoviricetes</taxon>
        <taxon>Peduoviridae</taxon>
        <taxon>Maltschvirus</taxon>
        <taxon>Maltschvirus maltsch</taxon>
    </lineage>
</organism>
<gene>
    <name evidence="2" type="ORF">UFOVP359_100</name>
</gene>
<reference evidence="2" key="1">
    <citation type="submission" date="2020-05" db="EMBL/GenBank/DDBJ databases">
        <authorList>
            <person name="Chiriac C."/>
            <person name="Salcher M."/>
            <person name="Ghai R."/>
            <person name="Kavagutti S V."/>
        </authorList>
    </citation>
    <scope>NUCLEOTIDE SEQUENCE</scope>
</reference>
<evidence type="ECO:0000313" key="2">
    <source>
        <dbReference type="EMBL" id="CAB5221850.1"/>
    </source>
</evidence>
<feature type="domain" description="DUF7246" evidence="1">
    <location>
        <begin position="14"/>
        <end position="88"/>
    </location>
</feature>
<sequence>MSRKKVTLVYNPRWDVKLEYTHGKDTIFPGTLVKIKNVRGEFRFVKYVKNTDSGMEWIDVIGPTGYRSFYLWDLKGIIKPKRKRVSKNVSGD</sequence>
<protein>
    <recommendedName>
        <fullName evidence="1">DUF7246 domain-containing protein</fullName>
    </recommendedName>
</protein>